<evidence type="ECO:0000313" key="2">
    <source>
        <dbReference type="Proteomes" id="UP000777935"/>
    </source>
</evidence>
<name>A0ABX2J0G6_9RHOB</name>
<evidence type="ECO:0000313" key="1">
    <source>
        <dbReference type="EMBL" id="NSX56589.1"/>
    </source>
</evidence>
<dbReference type="EMBL" id="JABUFE010000014">
    <property type="protein sequence ID" value="NSX56589.1"/>
    <property type="molecule type" value="Genomic_DNA"/>
</dbReference>
<organism evidence="1 2">
    <name type="scientific">Parasulfitobacter algicola</name>
    <dbReference type="NCBI Taxonomy" id="2614809"/>
    <lineage>
        <taxon>Bacteria</taxon>
        <taxon>Pseudomonadati</taxon>
        <taxon>Pseudomonadota</taxon>
        <taxon>Alphaproteobacteria</taxon>
        <taxon>Rhodobacterales</taxon>
        <taxon>Roseobacteraceae</taxon>
        <taxon>Parasulfitobacter</taxon>
    </lineage>
</organism>
<sequence length="48" mass="5309">MDLLQQITFFEVAMSLLAVCTLHEMAKIMLPDEIAGPGGWLIDTSEDN</sequence>
<dbReference type="RefSeq" id="WP_174139741.1">
    <property type="nucleotide sequence ID" value="NZ_JABUFE010000014.1"/>
</dbReference>
<reference evidence="1 2" key="1">
    <citation type="submission" date="2020-06" db="EMBL/GenBank/DDBJ databases">
        <title>Sulfitobacter algicola sp. nov., isolated from green algae.</title>
        <authorList>
            <person name="Wang C."/>
        </authorList>
    </citation>
    <scope>NUCLEOTIDE SEQUENCE [LARGE SCALE GENOMIC DNA]</scope>
    <source>
        <strain evidence="1 2">1151</strain>
    </source>
</reference>
<accession>A0ABX2J0G6</accession>
<proteinExistence type="predicted"/>
<protein>
    <submittedName>
        <fullName evidence="1">Uncharacterized protein</fullName>
    </submittedName>
</protein>
<keyword evidence="2" id="KW-1185">Reference proteome</keyword>
<comment type="caution">
    <text evidence="1">The sequence shown here is derived from an EMBL/GenBank/DDBJ whole genome shotgun (WGS) entry which is preliminary data.</text>
</comment>
<gene>
    <name evidence="1" type="ORF">HRQ87_17515</name>
</gene>
<dbReference type="Proteomes" id="UP000777935">
    <property type="component" value="Unassembled WGS sequence"/>
</dbReference>